<feature type="compositionally biased region" description="Acidic residues" evidence="1">
    <location>
        <begin position="203"/>
        <end position="215"/>
    </location>
</feature>
<name>A0ABR4DV83_9PEZI</name>
<feature type="region of interest" description="Disordered" evidence="1">
    <location>
        <begin position="37"/>
        <end position="230"/>
    </location>
</feature>
<dbReference type="Proteomes" id="UP001600888">
    <property type="component" value="Unassembled WGS sequence"/>
</dbReference>
<protein>
    <recommendedName>
        <fullName evidence="4">Transcription factor TFIIIC triple barrel domain-containing protein</fullName>
    </recommendedName>
</protein>
<organism evidence="2 3">
    <name type="scientific">Diaporthe vaccinii</name>
    <dbReference type="NCBI Taxonomy" id="105482"/>
    <lineage>
        <taxon>Eukaryota</taxon>
        <taxon>Fungi</taxon>
        <taxon>Dikarya</taxon>
        <taxon>Ascomycota</taxon>
        <taxon>Pezizomycotina</taxon>
        <taxon>Sordariomycetes</taxon>
        <taxon>Sordariomycetidae</taxon>
        <taxon>Diaporthales</taxon>
        <taxon>Diaporthaceae</taxon>
        <taxon>Diaporthe</taxon>
        <taxon>Diaporthe eres species complex</taxon>
    </lineage>
</organism>
<evidence type="ECO:0000256" key="1">
    <source>
        <dbReference type="SAM" id="MobiDB-lite"/>
    </source>
</evidence>
<dbReference type="EMBL" id="JBAWTH010000160">
    <property type="protein sequence ID" value="KAL2274253.1"/>
    <property type="molecule type" value="Genomic_DNA"/>
</dbReference>
<feature type="compositionally biased region" description="Pro residues" evidence="1">
    <location>
        <begin position="64"/>
        <end position="74"/>
    </location>
</feature>
<feature type="compositionally biased region" description="Basic and acidic residues" evidence="1">
    <location>
        <begin position="180"/>
        <end position="202"/>
    </location>
</feature>
<reference evidence="2 3" key="1">
    <citation type="submission" date="2024-03" db="EMBL/GenBank/DDBJ databases">
        <title>A high-quality draft genome sequence of Diaporthe vaccinii, a causative agent of upright dieback and viscid rot disease in cranberry plants.</title>
        <authorList>
            <person name="Sarrasin M."/>
            <person name="Lang B.F."/>
            <person name="Burger G."/>
        </authorList>
    </citation>
    <scope>NUCLEOTIDE SEQUENCE [LARGE SCALE GENOMIC DNA]</scope>
    <source>
        <strain evidence="2 3">IS7</strain>
    </source>
</reference>
<comment type="caution">
    <text evidence="2">The sequence shown here is derived from an EMBL/GenBank/DDBJ whole genome shotgun (WGS) entry which is preliminary data.</text>
</comment>
<feature type="compositionally biased region" description="Basic residues" evidence="1">
    <location>
        <begin position="101"/>
        <end position="110"/>
    </location>
</feature>
<proteinExistence type="predicted"/>
<evidence type="ECO:0000313" key="3">
    <source>
        <dbReference type="Proteomes" id="UP001600888"/>
    </source>
</evidence>
<keyword evidence="3" id="KW-1185">Reference proteome</keyword>
<accession>A0ABR4DV83</accession>
<evidence type="ECO:0000313" key="2">
    <source>
        <dbReference type="EMBL" id="KAL2274253.1"/>
    </source>
</evidence>
<feature type="compositionally biased region" description="Low complexity" evidence="1">
    <location>
        <begin position="167"/>
        <end position="178"/>
    </location>
</feature>
<sequence>MAGIKGMNSFILAPDVIEDIGDDPIIPVESFEILDGCEDPERSYDVPTGQTFSNGVCLYYTPEEAPPPPPPPKGPKGRGRKRQAEEEAQPSESHQGQKKPSGPRRPRRTPRLTAGHLHARQRPRHLPEGLRSLREGAGARTRGPRLPEGPGSPRLPRGGAVQADGGLQLLLQRRLLQRPGDGRAELRGAGRGQGERVLHEQELDTVELSADDMSDPDNPTPWDPADGTEMNIHYDASTQQAIWTGWTTRVEDTKKQGVTVQLSAADDSKLSFQLQS</sequence>
<evidence type="ECO:0008006" key="4">
    <source>
        <dbReference type="Google" id="ProtNLM"/>
    </source>
</evidence>
<feature type="compositionally biased region" description="Basic and acidic residues" evidence="1">
    <location>
        <begin position="125"/>
        <end position="134"/>
    </location>
</feature>
<gene>
    <name evidence="2" type="ORF">FJTKL_03511</name>
</gene>